<feature type="transmembrane region" description="Helical" evidence="12">
    <location>
        <begin position="58"/>
        <end position="75"/>
    </location>
</feature>
<keyword evidence="4 12" id="KW-0812">Transmembrane</keyword>
<evidence type="ECO:0000256" key="6">
    <source>
        <dbReference type="ARBA" id="ARBA00022927"/>
    </source>
</evidence>
<dbReference type="Proteomes" id="UP000076078">
    <property type="component" value="Unassembled WGS sequence"/>
</dbReference>
<evidence type="ECO:0000256" key="3">
    <source>
        <dbReference type="ARBA" id="ARBA00022448"/>
    </source>
</evidence>
<keyword evidence="9" id="KW-0496">Mitochondrion</keyword>
<keyword evidence="7 12" id="KW-1133">Transmembrane helix</keyword>
<protein>
    <submittedName>
        <fullName evidence="13">Mitochondrial import inner membrane translocase subunit 17</fullName>
    </submittedName>
</protein>
<reference evidence="13 14" key="1">
    <citation type="submission" date="2015-12" db="EMBL/GenBank/DDBJ databases">
        <title>Dictyostelia acquired genes for synthesis and detection of signals that induce cell-type specialization by lateral gene transfer from prokaryotes.</title>
        <authorList>
            <person name="Gloeckner G."/>
            <person name="Schaap P."/>
        </authorList>
    </citation>
    <scope>NUCLEOTIDE SEQUENCE [LARGE SCALE GENOMIC DNA]</scope>
    <source>
        <strain evidence="13 14">TK</strain>
    </source>
</reference>
<feature type="region of interest" description="Disordered" evidence="11">
    <location>
        <begin position="136"/>
        <end position="163"/>
    </location>
</feature>
<comment type="subcellular location">
    <subcellularLocation>
        <location evidence="1">Mitochondrion inner membrane</location>
        <topology evidence="1">Multi-pass membrane protein</topology>
    </subcellularLocation>
</comment>
<evidence type="ECO:0000256" key="4">
    <source>
        <dbReference type="ARBA" id="ARBA00022692"/>
    </source>
</evidence>
<evidence type="ECO:0000256" key="11">
    <source>
        <dbReference type="SAM" id="MobiDB-lite"/>
    </source>
</evidence>
<evidence type="ECO:0000256" key="9">
    <source>
        <dbReference type="ARBA" id="ARBA00023128"/>
    </source>
</evidence>
<dbReference type="OrthoDB" id="2261329at2759"/>
<dbReference type="GO" id="GO:0008320">
    <property type="term" value="F:protein transmembrane transporter activity"/>
    <property type="evidence" value="ECO:0007669"/>
    <property type="project" value="TreeGrafter"/>
</dbReference>
<keyword evidence="8" id="KW-0811">Translocation</keyword>
<dbReference type="EMBL" id="LODT01000031">
    <property type="protein sequence ID" value="KYQ91991.1"/>
    <property type="molecule type" value="Genomic_DNA"/>
</dbReference>
<organism evidence="13 14">
    <name type="scientific">Tieghemostelium lacteum</name>
    <name type="common">Slime mold</name>
    <name type="synonym">Dictyostelium lacteum</name>
    <dbReference type="NCBI Taxonomy" id="361077"/>
    <lineage>
        <taxon>Eukaryota</taxon>
        <taxon>Amoebozoa</taxon>
        <taxon>Evosea</taxon>
        <taxon>Eumycetozoa</taxon>
        <taxon>Dictyostelia</taxon>
        <taxon>Dictyosteliales</taxon>
        <taxon>Raperosteliaceae</taxon>
        <taxon>Tieghemostelium</taxon>
    </lineage>
</organism>
<evidence type="ECO:0000256" key="2">
    <source>
        <dbReference type="ARBA" id="ARBA00008444"/>
    </source>
</evidence>
<sequence length="163" mass="18222">MELPCPEKLWADSGAAFGIGAVLSTLKGSFSAFKKGPNTLVRTYSQIRKKSPRLGGNFAIWGTLFSSFDCALIYIRKKEDKVNPIIAGTLTGGVLAARSGWKASVQAAVVGGMFIGVIEAVQHMLEKQMIQKRIEQQQQMREQMEDMQRQHEQNKQEEEMSYH</sequence>
<dbReference type="OMA" id="FDCTFQY"/>
<evidence type="ECO:0000256" key="5">
    <source>
        <dbReference type="ARBA" id="ARBA00022792"/>
    </source>
</evidence>
<evidence type="ECO:0000256" key="10">
    <source>
        <dbReference type="ARBA" id="ARBA00023136"/>
    </source>
</evidence>
<evidence type="ECO:0000256" key="8">
    <source>
        <dbReference type="ARBA" id="ARBA00023010"/>
    </source>
</evidence>
<feature type="transmembrane region" description="Helical" evidence="12">
    <location>
        <begin position="107"/>
        <end position="125"/>
    </location>
</feature>
<comment type="caution">
    <text evidence="13">The sequence shown here is derived from an EMBL/GenBank/DDBJ whole genome shotgun (WGS) entry which is preliminary data.</text>
</comment>
<feature type="compositionally biased region" description="Basic and acidic residues" evidence="11">
    <location>
        <begin position="142"/>
        <end position="163"/>
    </location>
</feature>
<name>A0A151ZDH7_TIELA</name>
<dbReference type="FunCoup" id="A0A151ZDH7">
    <property type="interactions" value="239"/>
</dbReference>
<gene>
    <name evidence="13" type="ORF">DLAC_06813</name>
</gene>
<dbReference type="GO" id="GO:0005744">
    <property type="term" value="C:TIM23 mitochondrial import inner membrane translocase complex"/>
    <property type="evidence" value="ECO:0007669"/>
    <property type="project" value="TreeGrafter"/>
</dbReference>
<dbReference type="PANTHER" id="PTHR10485">
    <property type="entry name" value="MITOCHONDRIAL IMPORT INNER MEMBRANE TRANSLOCASE SUBUNIT TIM-17"/>
    <property type="match status" value="1"/>
</dbReference>
<keyword evidence="6" id="KW-0653">Protein transport</keyword>
<dbReference type="Pfam" id="PF02466">
    <property type="entry name" value="Tim17"/>
    <property type="match status" value="1"/>
</dbReference>
<evidence type="ECO:0000256" key="12">
    <source>
        <dbReference type="SAM" id="Phobius"/>
    </source>
</evidence>
<dbReference type="PANTHER" id="PTHR10485:SF0">
    <property type="entry name" value="AT05822P-RELATED"/>
    <property type="match status" value="1"/>
</dbReference>
<evidence type="ECO:0000256" key="7">
    <source>
        <dbReference type="ARBA" id="ARBA00022989"/>
    </source>
</evidence>
<proteinExistence type="inferred from homology"/>
<accession>A0A151ZDH7</accession>
<evidence type="ECO:0000313" key="13">
    <source>
        <dbReference type="EMBL" id="KYQ91991.1"/>
    </source>
</evidence>
<keyword evidence="10 12" id="KW-0472">Membrane</keyword>
<keyword evidence="5" id="KW-0999">Mitochondrion inner membrane</keyword>
<dbReference type="STRING" id="361077.A0A151ZDH7"/>
<keyword evidence="14" id="KW-1185">Reference proteome</keyword>
<dbReference type="GO" id="GO:0030150">
    <property type="term" value="P:protein import into mitochondrial matrix"/>
    <property type="evidence" value="ECO:0007669"/>
    <property type="project" value="TreeGrafter"/>
</dbReference>
<comment type="similarity">
    <text evidence="2">Belongs to the Tim17/Tim22/Tim23 family.</text>
</comment>
<dbReference type="InParanoid" id="A0A151ZDH7"/>
<evidence type="ECO:0000313" key="14">
    <source>
        <dbReference type="Proteomes" id="UP000076078"/>
    </source>
</evidence>
<keyword evidence="3" id="KW-0813">Transport</keyword>
<dbReference type="AlphaFoldDB" id="A0A151ZDH7"/>
<evidence type="ECO:0000256" key="1">
    <source>
        <dbReference type="ARBA" id="ARBA00004448"/>
    </source>
</evidence>